<dbReference type="PATRIC" id="fig|92835.4.peg.2564"/>
<evidence type="ECO:0000256" key="1">
    <source>
        <dbReference type="ARBA" id="ARBA00022553"/>
    </source>
</evidence>
<name>A0A0M2H4F4_9MICO</name>
<accession>A0A0M2H4F4</accession>
<dbReference type="CDD" id="cd06170">
    <property type="entry name" value="LuxR_C_like"/>
    <property type="match status" value="1"/>
</dbReference>
<dbReference type="InterPro" id="IPR058245">
    <property type="entry name" value="NreC/VraR/RcsB-like_REC"/>
</dbReference>
<dbReference type="PROSITE" id="PS50110">
    <property type="entry name" value="RESPONSE_REGULATORY"/>
    <property type="match status" value="1"/>
</dbReference>
<evidence type="ECO:0000256" key="2">
    <source>
        <dbReference type="ARBA" id="ARBA00023125"/>
    </source>
</evidence>
<keyword evidence="2" id="KW-0238">DNA-binding</keyword>
<dbReference type="InterPro" id="IPR011006">
    <property type="entry name" value="CheY-like_superfamily"/>
</dbReference>
<evidence type="ECO:0000259" key="5">
    <source>
        <dbReference type="PROSITE" id="PS50110"/>
    </source>
</evidence>
<dbReference type="RefSeq" id="WP_211088014.1">
    <property type="nucleotide sequence ID" value="NZ_BAAAUP010000002.1"/>
</dbReference>
<feature type="domain" description="HTH luxR-type" evidence="4">
    <location>
        <begin position="146"/>
        <end position="210"/>
    </location>
</feature>
<dbReference type="GO" id="GO:0006355">
    <property type="term" value="P:regulation of DNA-templated transcription"/>
    <property type="evidence" value="ECO:0007669"/>
    <property type="project" value="InterPro"/>
</dbReference>
<evidence type="ECO:0000313" key="6">
    <source>
        <dbReference type="EMBL" id="KJL38736.1"/>
    </source>
</evidence>
<comment type="caution">
    <text evidence="6">The sequence shown here is derived from an EMBL/GenBank/DDBJ whole genome shotgun (WGS) entry which is preliminary data.</text>
</comment>
<dbReference type="SUPFAM" id="SSF46894">
    <property type="entry name" value="C-terminal effector domain of the bipartite response regulators"/>
    <property type="match status" value="1"/>
</dbReference>
<dbReference type="PANTHER" id="PTHR43214">
    <property type="entry name" value="TWO-COMPONENT RESPONSE REGULATOR"/>
    <property type="match status" value="1"/>
</dbReference>
<dbReference type="GO" id="GO:0000160">
    <property type="term" value="P:phosphorelay signal transduction system"/>
    <property type="evidence" value="ECO:0007669"/>
    <property type="project" value="InterPro"/>
</dbReference>
<dbReference type="STRING" id="92835.RS81_02531"/>
<gene>
    <name evidence="6" type="primary">liaR_4</name>
    <name evidence="6" type="ORF">RS81_02531</name>
</gene>
<dbReference type="EMBL" id="JYIZ01000054">
    <property type="protein sequence ID" value="KJL38736.1"/>
    <property type="molecule type" value="Genomic_DNA"/>
</dbReference>
<dbReference type="SUPFAM" id="SSF52172">
    <property type="entry name" value="CheY-like"/>
    <property type="match status" value="1"/>
</dbReference>
<evidence type="ECO:0000313" key="7">
    <source>
        <dbReference type="Proteomes" id="UP000033956"/>
    </source>
</evidence>
<feature type="domain" description="Response regulatory" evidence="5">
    <location>
        <begin position="5"/>
        <end position="121"/>
    </location>
</feature>
<dbReference type="SMART" id="SM00448">
    <property type="entry name" value="REC"/>
    <property type="match status" value="1"/>
</dbReference>
<keyword evidence="1 3" id="KW-0597">Phosphoprotein</keyword>
<dbReference type="Pfam" id="PF00072">
    <property type="entry name" value="Response_reg"/>
    <property type="match status" value="1"/>
</dbReference>
<reference evidence="6 7" key="1">
    <citation type="submission" date="2015-02" db="EMBL/GenBank/DDBJ databases">
        <title>Draft genome sequences of ten Microbacterium spp. with emphasis on heavy metal contaminated environments.</title>
        <authorList>
            <person name="Corretto E."/>
        </authorList>
    </citation>
    <scope>NUCLEOTIDE SEQUENCE [LARGE SCALE GENOMIC DNA]</scope>
    <source>
        <strain evidence="6 7">DSM 12510</strain>
    </source>
</reference>
<dbReference type="SMART" id="SM00421">
    <property type="entry name" value="HTH_LUXR"/>
    <property type="match status" value="1"/>
</dbReference>
<dbReference type="InterPro" id="IPR039420">
    <property type="entry name" value="WalR-like"/>
</dbReference>
<dbReference type="Gene3D" id="3.40.50.2300">
    <property type="match status" value="1"/>
</dbReference>
<keyword evidence="7" id="KW-1185">Reference proteome</keyword>
<sequence length="210" mass="22266">MSGIRVVVIDDHPFYREGVKSMVPLIDAGIEVVGEAGDGAEGMAVVARLEPDVVLMDLSMPGMGGLDATRALRASHPDIAILVLTMMKDDSVIAALEAGAGGYLLKDATVEDVCRAIRSVHRGELVVDGPLAARLLGRIRASNAFEASFPQLTARERDILTLLAEGVGNADIARRLFLTPKTVRNYVSTLVAKLGVDDREHAAALGRAAR</sequence>
<dbReference type="GO" id="GO:0003677">
    <property type="term" value="F:DNA binding"/>
    <property type="evidence" value="ECO:0007669"/>
    <property type="project" value="UniProtKB-KW"/>
</dbReference>
<dbReference type="InterPro" id="IPR000792">
    <property type="entry name" value="Tscrpt_reg_LuxR_C"/>
</dbReference>
<dbReference type="Pfam" id="PF00196">
    <property type="entry name" value="GerE"/>
    <property type="match status" value="1"/>
</dbReference>
<dbReference type="InterPro" id="IPR001789">
    <property type="entry name" value="Sig_transdc_resp-reg_receiver"/>
</dbReference>
<organism evidence="6 7">
    <name type="scientific">Microbacterium terrae</name>
    <dbReference type="NCBI Taxonomy" id="69369"/>
    <lineage>
        <taxon>Bacteria</taxon>
        <taxon>Bacillati</taxon>
        <taxon>Actinomycetota</taxon>
        <taxon>Actinomycetes</taxon>
        <taxon>Micrococcales</taxon>
        <taxon>Microbacteriaceae</taxon>
        <taxon>Microbacterium</taxon>
    </lineage>
</organism>
<dbReference type="AlphaFoldDB" id="A0A0M2H4F4"/>
<dbReference type="PRINTS" id="PR00038">
    <property type="entry name" value="HTHLUXR"/>
</dbReference>
<dbReference type="InterPro" id="IPR016032">
    <property type="entry name" value="Sig_transdc_resp-reg_C-effctor"/>
</dbReference>
<dbReference type="PANTHER" id="PTHR43214:SF43">
    <property type="entry name" value="TWO-COMPONENT RESPONSE REGULATOR"/>
    <property type="match status" value="1"/>
</dbReference>
<proteinExistence type="predicted"/>
<evidence type="ECO:0000259" key="4">
    <source>
        <dbReference type="PROSITE" id="PS50043"/>
    </source>
</evidence>
<dbReference type="CDD" id="cd17535">
    <property type="entry name" value="REC_NarL-like"/>
    <property type="match status" value="1"/>
</dbReference>
<dbReference type="Proteomes" id="UP000033956">
    <property type="component" value="Unassembled WGS sequence"/>
</dbReference>
<protein>
    <submittedName>
        <fullName evidence="6">Transcriptional regulatory protein LiaR</fullName>
    </submittedName>
</protein>
<feature type="modified residue" description="4-aspartylphosphate" evidence="3">
    <location>
        <position position="57"/>
    </location>
</feature>
<dbReference type="PROSITE" id="PS50043">
    <property type="entry name" value="HTH_LUXR_2"/>
    <property type="match status" value="1"/>
</dbReference>
<evidence type="ECO:0000256" key="3">
    <source>
        <dbReference type="PROSITE-ProRule" id="PRU00169"/>
    </source>
</evidence>